<evidence type="ECO:0000313" key="3">
    <source>
        <dbReference type="EMBL" id="KAK8886470.1"/>
    </source>
</evidence>
<dbReference type="Proteomes" id="UP001470230">
    <property type="component" value="Unassembled WGS sequence"/>
</dbReference>
<gene>
    <name evidence="3" type="ORF">M9Y10_041933</name>
</gene>
<sequence length="776" mass="90686">MNTANFNPINLFDERKETLLNSFKAIYEKIITNNNRLISFSPSQLTSYIESVVKNISFSEREQFIFYLSSIITNIANSVNMKVPEFVTHFQEDIQEFNKKYDNDGQLSKLLFKYFSNDYSPNKNKESSNQILNNQKFNEIPKIQSFFPHLLGFSYEALLMRAMLFDLRTIIVTTQNSFSLFIQKAKQKINDYYQKQKKQDQISKQNVNDNELILKEREKVQLLKKNFQIMCDENDKFKLKVEGEIIKIINIINSLSSQGNNNYQITLDELNKQSKKLIKMIKNDSNLNNDYLKSGNNSNSNIENAEKLKLIKELKEKNDTILNLRAQLNDLKVEILRNSLNKTNTAMKSSEIPQNYIGNIEYYMTSSVSSKSLNKNADDLQNNEYDMITSDLDHNNNESFNDRNYELKLKSRSSGKVINDNNYKNNNDSSLAVSESFSTLVHNQENISYAPAPSSNNHKYEIEELKKQLKQSKSLIDQLTDQNKKKDKTIHSLNQRIQDSSSKFDILFDKIHILKKKNKTLKKARNSNNDNRDNISTDSSFSTSNYCCTRESLLVEQISERTSELIFKDSIIIELENENRKLQTQIEMMKENNSISSRQVLRLKDDIKHIQNSSLNDLDMLSKQLNEKQNIIRELADKVSEFEQIKDKSEKYQKLKIMNKKLNDKYQSLLSEVNKNQIEVQKVFEINKLKNENLKNKYSSLKEKYEKNKKVNQYLTEQNQKLMREIELLQKSKKEISFETKIESPLTKQSDYQCEASSSNNQSISDSFNNLLNENT</sequence>
<comment type="caution">
    <text evidence="3">The sequence shown here is derived from an EMBL/GenBank/DDBJ whole genome shotgun (WGS) entry which is preliminary data.</text>
</comment>
<keyword evidence="1" id="KW-0175">Coiled coil</keyword>
<feature type="compositionally biased region" description="Low complexity" evidence="2">
    <location>
        <begin position="757"/>
        <end position="770"/>
    </location>
</feature>
<feature type="coiled-coil region" evidence="1">
    <location>
        <begin position="618"/>
        <end position="739"/>
    </location>
</feature>
<name>A0ABR2K5R4_9EUKA</name>
<reference evidence="3 4" key="1">
    <citation type="submission" date="2024-04" db="EMBL/GenBank/DDBJ databases">
        <title>Tritrichomonas musculus Genome.</title>
        <authorList>
            <person name="Alves-Ferreira E."/>
            <person name="Grigg M."/>
            <person name="Lorenzi H."/>
            <person name="Galac M."/>
        </authorList>
    </citation>
    <scope>NUCLEOTIDE SEQUENCE [LARGE SCALE GENOMIC DNA]</scope>
    <source>
        <strain evidence="3 4">EAF2021</strain>
    </source>
</reference>
<protein>
    <submittedName>
        <fullName evidence="3">Uncharacterized protein</fullName>
    </submittedName>
</protein>
<evidence type="ECO:0000256" key="2">
    <source>
        <dbReference type="SAM" id="MobiDB-lite"/>
    </source>
</evidence>
<organism evidence="3 4">
    <name type="scientific">Tritrichomonas musculus</name>
    <dbReference type="NCBI Taxonomy" id="1915356"/>
    <lineage>
        <taxon>Eukaryota</taxon>
        <taxon>Metamonada</taxon>
        <taxon>Parabasalia</taxon>
        <taxon>Tritrichomonadida</taxon>
        <taxon>Tritrichomonadidae</taxon>
        <taxon>Tritrichomonas</taxon>
    </lineage>
</organism>
<keyword evidence="4" id="KW-1185">Reference proteome</keyword>
<feature type="region of interest" description="Disordered" evidence="2">
    <location>
        <begin position="749"/>
        <end position="776"/>
    </location>
</feature>
<feature type="coiled-coil region" evidence="1">
    <location>
        <begin position="307"/>
        <end position="334"/>
    </location>
</feature>
<evidence type="ECO:0000313" key="4">
    <source>
        <dbReference type="Proteomes" id="UP001470230"/>
    </source>
</evidence>
<proteinExistence type="predicted"/>
<dbReference type="EMBL" id="JAPFFF010000007">
    <property type="protein sequence ID" value="KAK8886470.1"/>
    <property type="molecule type" value="Genomic_DNA"/>
</dbReference>
<accession>A0ABR2K5R4</accession>
<evidence type="ECO:0000256" key="1">
    <source>
        <dbReference type="SAM" id="Coils"/>
    </source>
</evidence>
<feature type="coiled-coil region" evidence="1">
    <location>
        <begin position="455"/>
        <end position="534"/>
    </location>
</feature>